<comment type="similarity">
    <text evidence="1 2">Belongs to the small heat shock protein (HSP20) family.</text>
</comment>
<proteinExistence type="inferred from homology"/>
<sequence length="146" mass="16611">MANISWWDPVYNDVRNDVGKIFSEFMPSTVKRFWGLTPGIGEPAVDVIEKDDLIIVKASIPGVNKEDIKLEVHKNVLIIKGEHKLEKEEKKEDYYRKEIQCGSFYRSVELPSDVESESADAILKDGILEVTLKKVAVPKPIKIEIK</sequence>
<comment type="caution">
    <text evidence="4">The sequence shown here is derived from an EMBL/GenBank/DDBJ whole genome shotgun (WGS) entry which is preliminary data.</text>
</comment>
<name>A0A519BNA8_9DELT</name>
<dbReference type="AlphaFoldDB" id="A0A519BNA8"/>
<protein>
    <submittedName>
        <fullName evidence="4">Hsp20/alpha crystallin family protein</fullName>
    </submittedName>
</protein>
<dbReference type="CDD" id="cd06464">
    <property type="entry name" value="ACD_sHsps-like"/>
    <property type="match status" value="1"/>
</dbReference>
<dbReference type="Pfam" id="PF00011">
    <property type="entry name" value="HSP20"/>
    <property type="match status" value="1"/>
</dbReference>
<evidence type="ECO:0000256" key="2">
    <source>
        <dbReference type="RuleBase" id="RU003616"/>
    </source>
</evidence>
<evidence type="ECO:0000313" key="4">
    <source>
        <dbReference type="EMBL" id="RZD18755.1"/>
    </source>
</evidence>
<dbReference type="Proteomes" id="UP000319296">
    <property type="component" value="Unassembled WGS sequence"/>
</dbReference>
<dbReference type="PROSITE" id="PS01031">
    <property type="entry name" value="SHSP"/>
    <property type="match status" value="1"/>
</dbReference>
<dbReference type="PANTHER" id="PTHR11527">
    <property type="entry name" value="HEAT-SHOCK PROTEIN 20 FAMILY MEMBER"/>
    <property type="match status" value="1"/>
</dbReference>
<evidence type="ECO:0000313" key="5">
    <source>
        <dbReference type="Proteomes" id="UP000319296"/>
    </source>
</evidence>
<dbReference type="EMBL" id="SGBB01000005">
    <property type="protein sequence ID" value="RZD18755.1"/>
    <property type="molecule type" value="Genomic_DNA"/>
</dbReference>
<dbReference type="Gene3D" id="2.60.40.790">
    <property type="match status" value="1"/>
</dbReference>
<accession>A0A519BNA8</accession>
<feature type="domain" description="SHSP" evidence="3">
    <location>
        <begin position="36"/>
        <end position="146"/>
    </location>
</feature>
<organism evidence="4 5">
    <name type="scientific">Candidatus Acididesulfobacter diazotrophicus</name>
    <dbReference type="NCBI Taxonomy" id="2597226"/>
    <lineage>
        <taxon>Bacteria</taxon>
        <taxon>Deltaproteobacteria</taxon>
        <taxon>Candidatus Acidulodesulfobacterales</taxon>
        <taxon>Candidatus Acididesulfobacter</taxon>
    </lineage>
</organism>
<evidence type="ECO:0000259" key="3">
    <source>
        <dbReference type="PROSITE" id="PS01031"/>
    </source>
</evidence>
<dbReference type="SUPFAM" id="SSF49764">
    <property type="entry name" value="HSP20-like chaperones"/>
    <property type="match status" value="1"/>
</dbReference>
<dbReference type="InterPro" id="IPR031107">
    <property type="entry name" value="Small_HSP"/>
</dbReference>
<gene>
    <name evidence="4" type="ORF">EVG15_04000</name>
</gene>
<dbReference type="InterPro" id="IPR008978">
    <property type="entry name" value="HSP20-like_chaperone"/>
</dbReference>
<evidence type="ECO:0000256" key="1">
    <source>
        <dbReference type="PROSITE-ProRule" id="PRU00285"/>
    </source>
</evidence>
<reference evidence="4 5" key="1">
    <citation type="journal article" date="2019" name="ISME J.">
        <title>Insights into ecological role of a new deltaproteobacterial order Candidatus Acidulodesulfobacterales by metagenomics and metatranscriptomics.</title>
        <authorList>
            <person name="Tan S."/>
            <person name="Liu J."/>
            <person name="Fang Y."/>
            <person name="Hedlund B.P."/>
            <person name="Lian Z.H."/>
            <person name="Huang L.Y."/>
            <person name="Li J.T."/>
            <person name="Huang L.N."/>
            <person name="Li W.J."/>
            <person name="Jiang H.C."/>
            <person name="Dong H.L."/>
            <person name="Shu W.S."/>
        </authorList>
    </citation>
    <scope>NUCLEOTIDE SEQUENCE [LARGE SCALE GENOMIC DNA]</scope>
    <source>
        <strain evidence="4">AP1</strain>
    </source>
</reference>
<dbReference type="InterPro" id="IPR002068">
    <property type="entry name" value="A-crystallin/Hsp20_dom"/>
</dbReference>